<evidence type="ECO:0000313" key="2">
    <source>
        <dbReference type="EMBL" id="QYW04688.1"/>
    </source>
</evidence>
<feature type="domain" description="Asparagine synthetase" evidence="1">
    <location>
        <begin position="5"/>
        <end position="138"/>
    </location>
</feature>
<evidence type="ECO:0000259" key="1">
    <source>
        <dbReference type="Pfam" id="PF00733"/>
    </source>
</evidence>
<dbReference type="Gene3D" id="3.40.50.620">
    <property type="entry name" value="HUPs"/>
    <property type="match status" value="1"/>
</dbReference>
<dbReference type="GO" id="GO:0006529">
    <property type="term" value="P:asparagine biosynthetic process"/>
    <property type="evidence" value="ECO:0007669"/>
    <property type="project" value="InterPro"/>
</dbReference>
<gene>
    <name evidence="2" type="ORF">pEaSNUABM7_00020</name>
</gene>
<accession>A0AAE7WU95</accession>
<organism evidence="2 3">
    <name type="scientific">Erwinia phage pEa_SNUABM_7</name>
    <dbReference type="NCBI Taxonomy" id="2866695"/>
    <lineage>
        <taxon>Viruses</taxon>
        <taxon>Duplodnaviria</taxon>
        <taxon>Heunggongvirae</taxon>
        <taxon>Uroviricota</taxon>
        <taxon>Caudoviricetes</taxon>
        <taxon>Snuvirus</taxon>
        <taxon>Snuvirus SNUABM7</taxon>
    </lineage>
</organism>
<name>A0AAE7WU95_9CAUD</name>
<reference evidence="2" key="1">
    <citation type="submission" date="2021-06" db="EMBL/GenBank/DDBJ databases">
        <title>Complete genome sequence of Erwinia phage pEa_SNUABM_7.</title>
        <authorList>
            <person name="Kim S.G."/>
            <person name="Park S.C."/>
        </authorList>
    </citation>
    <scope>NUCLEOTIDE SEQUENCE</scope>
</reference>
<dbReference type="InterPro" id="IPR014729">
    <property type="entry name" value="Rossmann-like_a/b/a_fold"/>
</dbReference>
<sequence>MAKHQLRKLFEQHVKKEVKADKVAVLLSSGLDGLVSALAAHDLGKKVHAFTFQMGDNPSFDSRHAQVVAQKMGWEFTLVKVPTSVSAIALAWRVLHSKYRCIKKRDYECAYPMVYCYKAIKDAGYKYVLSGLVADGYFLYNRNTHIQKISGPHSDAQKYHEFRTQYFSPWLKHGKKSLGVDGYNPSGMLQHEMLCDNFGLIHVNPWMQNKVFDYFIKYTWQELNQPKQKMPLTEAWAEHIALVGHRPHRGYQTEAKVPEYFEHLIDNPEINFNGRKRIMDVARDWSKREPE</sequence>
<protein>
    <recommendedName>
        <fullName evidence="1">Asparagine synthetase domain-containing protein</fullName>
    </recommendedName>
</protein>
<dbReference type="EMBL" id="MZ475896">
    <property type="protein sequence ID" value="QYW04688.1"/>
    <property type="molecule type" value="Genomic_DNA"/>
</dbReference>
<evidence type="ECO:0000313" key="3">
    <source>
        <dbReference type="Proteomes" id="UP000827609"/>
    </source>
</evidence>
<keyword evidence="3" id="KW-1185">Reference proteome</keyword>
<dbReference type="InterPro" id="IPR001962">
    <property type="entry name" value="Asn_synthase"/>
</dbReference>
<dbReference type="GO" id="GO:0004066">
    <property type="term" value="F:asparagine synthase (glutamine-hydrolyzing) activity"/>
    <property type="evidence" value="ECO:0007669"/>
    <property type="project" value="InterPro"/>
</dbReference>
<dbReference type="SUPFAM" id="SSF52402">
    <property type="entry name" value="Adenine nucleotide alpha hydrolases-like"/>
    <property type="match status" value="1"/>
</dbReference>
<proteinExistence type="predicted"/>
<dbReference type="Pfam" id="PF00733">
    <property type="entry name" value="Asn_synthase"/>
    <property type="match status" value="1"/>
</dbReference>
<dbReference type="Proteomes" id="UP000827609">
    <property type="component" value="Segment"/>
</dbReference>